<dbReference type="Pfam" id="PF13826">
    <property type="entry name" value="Monooxy_af470-like"/>
    <property type="match status" value="1"/>
</dbReference>
<dbReference type="EMBL" id="AMWN01000003">
    <property type="protein sequence ID" value="EXJ91412.1"/>
    <property type="molecule type" value="Genomic_DNA"/>
</dbReference>
<proteinExistence type="predicted"/>
<evidence type="ECO:0008006" key="3">
    <source>
        <dbReference type="Google" id="ProtNLM"/>
    </source>
</evidence>
<reference evidence="1 2" key="1">
    <citation type="submission" date="2013-03" db="EMBL/GenBank/DDBJ databases">
        <title>The Genome Sequence of Capronia coronata CBS 617.96.</title>
        <authorList>
            <consortium name="The Broad Institute Genomics Platform"/>
            <person name="Cuomo C."/>
            <person name="de Hoog S."/>
            <person name="Gorbushina A."/>
            <person name="Walker B."/>
            <person name="Young S.K."/>
            <person name="Zeng Q."/>
            <person name="Gargeya S."/>
            <person name="Fitzgerald M."/>
            <person name="Haas B."/>
            <person name="Abouelleil A."/>
            <person name="Allen A.W."/>
            <person name="Alvarado L."/>
            <person name="Arachchi H.M."/>
            <person name="Berlin A.M."/>
            <person name="Chapman S.B."/>
            <person name="Gainer-Dewar J."/>
            <person name="Goldberg J."/>
            <person name="Griggs A."/>
            <person name="Gujja S."/>
            <person name="Hansen M."/>
            <person name="Howarth C."/>
            <person name="Imamovic A."/>
            <person name="Ireland A."/>
            <person name="Larimer J."/>
            <person name="McCowan C."/>
            <person name="Murphy C."/>
            <person name="Pearson M."/>
            <person name="Poon T.W."/>
            <person name="Priest M."/>
            <person name="Roberts A."/>
            <person name="Saif S."/>
            <person name="Shea T."/>
            <person name="Sisk P."/>
            <person name="Sykes S."/>
            <person name="Wortman J."/>
            <person name="Nusbaum C."/>
            <person name="Birren B."/>
        </authorList>
    </citation>
    <scope>NUCLEOTIDE SEQUENCE [LARGE SCALE GENOMIC DNA]</scope>
    <source>
        <strain evidence="1 2">CBS 617.96</strain>
    </source>
</reference>
<protein>
    <recommendedName>
        <fullName evidence="3">ABM domain-containing protein</fullName>
    </recommendedName>
</protein>
<evidence type="ECO:0000313" key="1">
    <source>
        <dbReference type="EMBL" id="EXJ91412.1"/>
    </source>
</evidence>
<accession>W9YEX4</accession>
<gene>
    <name evidence="1" type="ORF">A1O1_04524</name>
</gene>
<name>W9YEX4_9EURO</name>
<comment type="caution">
    <text evidence="1">The sequence shown here is derived from an EMBL/GenBank/DDBJ whole genome shotgun (WGS) entry which is preliminary data.</text>
</comment>
<dbReference type="AlphaFoldDB" id="W9YEX4"/>
<dbReference type="Proteomes" id="UP000019484">
    <property type="component" value="Unassembled WGS sequence"/>
</dbReference>
<dbReference type="InterPro" id="IPR025444">
    <property type="entry name" value="Monooxy_af470"/>
</dbReference>
<dbReference type="RefSeq" id="XP_007723606.1">
    <property type="nucleotide sequence ID" value="XM_007725416.1"/>
</dbReference>
<dbReference type="OrthoDB" id="3202396at2759"/>
<dbReference type="GeneID" id="19159405"/>
<feature type="non-terminal residue" evidence="1">
    <location>
        <position position="1"/>
    </location>
</feature>
<dbReference type="HOGENOM" id="CLU_2489309_0_0_1"/>
<keyword evidence="2" id="KW-1185">Reference proteome</keyword>
<evidence type="ECO:0000313" key="2">
    <source>
        <dbReference type="Proteomes" id="UP000019484"/>
    </source>
</evidence>
<organism evidence="1 2">
    <name type="scientific">Capronia coronata CBS 617.96</name>
    <dbReference type="NCBI Taxonomy" id="1182541"/>
    <lineage>
        <taxon>Eukaryota</taxon>
        <taxon>Fungi</taxon>
        <taxon>Dikarya</taxon>
        <taxon>Ascomycota</taxon>
        <taxon>Pezizomycotina</taxon>
        <taxon>Eurotiomycetes</taxon>
        <taxon>Chaetothyriomycetidae</taxon>
        <taxon>Chaetothyriales</taxon>
        <taxon>Herpotrichiellaceae</taxon>
        <taxon>Capronia</taxon>
    </lineage>
</organism>
<dbReference type="STRING" id="1182541.W9YEX4"/>
<sequence length="87" mass="9858">LGRTSALVASEASSNNTIIWLLYWETPEALHHFASSSMHPKLVQEYQARAKDTGYHLGVMHEVYDVPARHWETIYVNMRPFAMGGLA</sequence>